<evidence type="ECO:0008006" key="6">
    <source>
        <dbReference type="Google" id="ProtNLM"/>
    </source>
</evidence>
<evidence type="ECO:0000256" key="1">
    <source>
        <dbReference type="ARBA" id="ARBA00006096"/>
    </source>
</evidence>
<name>A0A2G6K8U3_9ACTN</name>
<evidence type="ECO:0000256" key="3">
    <source>
        <dbReference type="SAM" id="SignalP"/>
    </source>
</evidence>
<comment type="similarity">
    <text evidence="1">Belongs to the peptidase S13 family.</text>
</comment>
<feature type="non-terminal residue" evidence="4">
    <location>
        <position position="234"/>
    </location>
</feature>
<feature type="chain" id="PRO_5039487110" description="D-alanyl-D-alanine carboxypeptidase" evidence="3">
    <location>
        <begin position="24"/>
        <end position="234"/>
    </location>
</feature>
<dbReference type="PANTHER" id="PTHR30023:SF0">
    <property type="entry name" value="PENICILLIN-SENSITIVE CARBOXYPEPTIDASE A"/>
    <property type="match status" value="1"/>
</dbReference>
<dbReference type="SUPFAM" id="SSF56601">
    <property type="entry name" value="beta-lactamase/transpeptidase-like"/>
    <property type="match status" value="1"/>
</dbReference>
<comment type="caution">
    <text evidence="4">The sequence shown here is derived from an EMBL/GenBank/DDBJ whole genome shotgun (WGS) entry which is preliminary data.</text>
</comment>
<proteinExistence type="inferred from homology"/>
<accession>A0A2G6K8U3</accession>
<keyword evidence="2" id="KW-0378">Hydrolase</keyword>
<dbReference type="InterPro" id="IPR000667">
    <property type="entry name" value="Peptidase_S13"/>
</dbReference>
<evidence type="ECO:0000256" key="2">
    <source>
        <dbReference type="ARBA" id="ARBA00022801"/>
    </source>
</evidence>
<dbReference type="Gene3D" id="3.50.80.20">
    <property type="entry name" value="D-Ala-D-Ala carboxypeptidase C, peptidase S13"/>
    <property type="match status" value="1"/>
</dbReference>
<gene>
    <name evidence="4" type="ORF">CSA55_04985</name>
</gene>
<dbReference type="Proteomes" id="UP000230914">
    <property type="component" value="Unassembled WGS sequence"/>
</dbReference>
<dbReference type="GO" id="GO:0006508">
    <property type="term" value="P:proteolysis"/>
    <property type="evidence" value="ECO:0007669"/>
    <property type="project" value="InterPro"/>
</dbReference>
<dbReference type="PANTHER" id="PTHR30023">
    <property type="entry name" value="D-ALANYL-D-ALANINE CARBOXYPEPTIDASE"/>
    <property type="match status" value="1"/>
</dbReference>
<dbReference type="AlphaFoldDB" id="A0A2G6K8U3"/>
<dbReference type="GO" id="GO:0004185">
    <property type="term" value="F:serine-type carboxypeptidase activity"/>
    <property type="evidence" value="ECO:0007669"/>
    <property type="project" value="InterPro"/>
</dbReference>
<dbReference type="Pfam" id="PF02113">
    <property type="entry name" value="Peptidase_S13"/>
    <property type="match status" value="1"/>
</dbReference>
<feature type="signal peptide" evidence="3">
    <location>
        <begin position="1"/>
        <end position="23"/>
    </location>
</feature>
<sequence length="234" mass="24816">MKCRPRSLVALVTLALVPALALAALTIYASAQYEEPVPVPVADDPSAPSPVLVTPLVSMRRQPEQVADNMAARRMAARQAGILDRLETTIMGHVPDASWCVAVARDDDEIVTLGHGDDQLIPASNEKILVAATALAVMGSDYRFTTRVVGPSPVDGVIPGDVYLIGGGDPVLVTGRVPDPHRFQPVHTTDLNALVDAVVAAGVTRIEGDVIGDGSRYDDEFSVPSWENVSEYNA</sequence>
<protein>
    <recommendedName>
        <fullName evidence="6">D-alanyl-D-alanine carboxypeptidase</fullName>
    </recommendedName>
</protein>
<organism evidence="4 5">
    <name type="scientific">Ilumatobacter coccineus</name>
    <dbReference type="NCBI Taxonomy" id="467094"/>
    <lineage>
        <taxon>Bacteria</taxon>
        <taxon>Bacillati</taxon>
        <taxon>Actinomycetota</taxon>
        <taxon>Acidimicrobiia</taxon>
        <taxon>Acidimicrobiales</taxon>
        <taxon>Ilumatobacteraceae</taxon>
        <taxon>Ilumatobacter</taxon>
    </lineage>
</organism>
<evidence type="ECO:0000313" key="5">
    <source>
        <dbReference type="Proteomes" id="UP000230914"/>
    </source>
</evidence>
<dbReference type="EMBL" id="PDSL01000066">
    <property type="protein sequence ID" value="PIE31780.1"/>
    <property type="molecule type" value="Genomic_DNA"/>
</dbReference>
<dbReference type="GO" id="GO:0000270">
    <property type="term" value="P:peptidoglycan metabolic process"/>
    <property type="evidence" value="ECO:0007669"/>
    <property type="project" value="TreeGrafter"/>
</dbReference>
<evidence type="ECO:0000313" key="4">
    <source>
        <dbReference type="EMBL" id="PIE31780.1"/>
    </source>
</evidence>
<keyword evidence="3" id="KW-0732">Signal</keyword>
<dbReference type="InterPro" id="IPR012338">
    <property type="entry name" value="Beta-lactam/transpept-like"/>
</dbReference>
<reference evidence="4 5" key="1">
    <citation type="submission" date="2017-10" db="EMBL/GenBank/DDBJ databases">
        <title>Novel microbial diversity and functional potential in the marine mammal oral microbiome.</title>
        <authorList>
            <person name="Dudek N.K."/>
            <person name="Sun C.L."/>
            <person name="Burstein D."/>
            <person name="Kantor R.S."/>
            <person name="Aliaga Goltsman D.S."/>
            <person name="Bik E.M."/>
            <person name="Thomas B.C."/>
            <person name="Banfield J.F."/>
            <person name="Relman D.A."/>
        </authorList>
    </citation>
    <scope>NUCLEOTIDE SEQUENCE [LARGE SCALE GENOMIC DNA]</scope>
    <source>
        <strain evidence="4">DOLJORAL78_61_10</strain>
    </source>
</reference>